<dbReference type="SMART" id="SM00731">
    <property type="entry name" value="SprT"/>
    <property type="match status" value="1"/>
</dbReference>
<dbReference type="GO" id="GO:0006950">
    <property type="term" value="P:response to stress"/>
    <property type="evidence" value="ECO:0007669"/>
    <property type="project" value="UniProtKB-ARBA"/>
</dbReference>
<reference evidence="2" key="1">
    <citation type="submission" date="2020-02" db="EMBL/GenBank/DDBJ databases">
        <title>Synteny-based analysis reveals conserved mechanism for high triclosan tolerance in Pseudomonas, as well as instances of horizontal transfer.</title>
        <authorList>
            <person name="Mcfarland A.G."/>
            <person name="Bertucci H.K."/>
            <person name="Litmann E."/>
            <person name="Shen J."/>
            <person name="Huttenhower C."/>
            <person name="Hartmann E.M."/>
        </authorList>
    </citation>
    <scope>NUCLEOTIDE SEQUENCE</scope>
    <source>
        <strain evidence="2">109A1</strain>
    </source>
</reference>
<protein>
    <recommendedName>
        <fullName evidence="1">SprT-like domain-containing protein</fullName>
    </recommendedName>
</protein>
<accession>A0AA40V710</accession>
<name>A0AA40V710_STUST</name>
<proteinExistence type="predicted"/>
<dbReference type="InterPro" id="IPR006640">
    <property type="entry name" value="SprT-like_domain"/>
</dbReference>
<comment type="caution">
    <text evidence="2">The sequence shown here is derived from an EMBL/GenBank/DDBJ whole genome shotgun (WGS) entry which is preliminary data.</text>
</comment>
<dbReference type="Proteomes" id="UP001138621">
    <property type="component" value="Unassembled WGS sequence"/>
</dbReference>
<dbReference type="RefSeq" id="WP_181122207.1">
    <property type="nucleotide sequence ID" value="NZ_JAAMRD010000020.1"/>
</dbReference>
<dbReference type="EMBL" id="JAAMRD010000020">
    <property type="protein sequence ID" value="MBA1306640.1"/>
    <property type="molecule type" value="Genomic_DNA"/>
</dbReference>
<gene>
    <name evidence="2" type="ORF">G7024_19780</name>
</gene>
<dbReference type="Pfam" id="PF10263">
    <property type="entry name" value="SprT-like"/>
    <property type="match status" value="1"/>
</dbReference>
<organism evidence="2 3">
    <name type="scientific">Stutzerimonas stutzeri</name>
    <name type="common">Pseudomonas stutzeri</name>
    <dbReference type="NCBI Taxonomy" id="316"/>
    <lineage>
        <taxon>Bacteria</taxon>
        <taxon>Pseudomonadati</taxon>
        <taxon>Pseudomonadota</taxon>
        <taxon>Gammaproteobacteria</taxon>
        <taxon>Pseudomonadales</taxon>
        <taxon>Pseudomonadaceae</taxon>
        <taxon>Stutzerimonas</taxon>
    </lineage>
</organism>
<evidence type="ECO:0000313" key="3">
    <source>
        <dbReference type="Proteomes" id="UP001138621"/>
    </source>
</evidence>
<sequence length="285" mass="32036">MDTVKLAHDEVHACLARASSFYSRTFWITEILFNLSGSTAGQFQWSPDLRAQRIRLNRILLDQHPQEMLRTIIPHEVAHLVACQLYGPKVGHGHRWKQIMVNCFNLPPDRCHDLDTSVASAKPFIYRCGCKTFSISIRMHKQMERGQLRLCKACKQPLTYSHVEEVEKVVLRMEKLFLAAHDSRLSQTDIQRVSSLIGGHTLGCLVIQPNLAASRRELLSALSLTEDRCLDHPRPDTLPGGLTHAILFADSTDTRMKRAAAALRARGVKVRLVARSDARAATTVA</sequence>
<evidence type="ECO:0000259" key="1">
    <source>
        <dbReference type="SMART" id="SM00731"/>
    </source>
</evidence>
<feature type="domain" description="SprT-like" evidence="1">
    <location>
        <begin position="9"/>
        <end position="161"/>
    </location>
</feature>
<evidence type="ECO:0000313" key="2">
    <source>
        <dbReference type="EMBL" id="MBA1306640.1"/>
    </source>
</evidence>
<dbReference type="PANTHER" id="PTHR38773">
    <property type="entry name" value="PROTEIN SPRT"/>
    <property type="match status" value="1"/>
</dbReference>
<dbReference type="PANTHER" id="PTHR38773:SF1">
    <property type="entry name" value="PROTEIN SPRT"/>
    <property type="match status" value="1"/>
</dbReference>
<dbReference type="AlphaFoldDB" id="A0AA40V710"/>